<accession>A0A6J7DN54</accession>
<evidence type="ECO:0000313" key="1">
    <source>
        <dbReference type="EMBL" id="CAB4868713.1"/>
    </source>
</evidence>
<dbReference type="InterPro" id="IPR045596">
    <property type="entry name" value="DUF6459"/>
</dbReference>
<sequence>MNPVNWAEVIWAIWVESNPMTTNPIFEETPIFNRINLTVISSNADEDWLHPVLEIFRPQAELPLLKESRLYLVPTLFGDEFDQEFAPEPTSAKDLPELIQWCTSFARNVLEVFAGRRQSSQLTKLFHFRIFSEFEKKSGSENDVGRIRKLHINQPLDGICEATVTVRFGERLRVLVFRFEGVDQRWLCTALTLL</sequence>
<dbReference type="EMBL" id="CAFBLH010000024">
    <property type="protein sequence ID" value="CAB4868713.1"/>
    <property type="molecule type" value="Genomic_DNA"/>
</dbReference>
<organism evidence="1">
    <name type="scientific">freshwater metagenome</name>
    <dbReference type="NCBI Taxonomy" id="449393"/>
    <lineage>
        <taxon>unclassified sequences</taxon>
        <taxon>metagenomes</taxon>
        <taxon>ecological metagenomes</taxon>
    </lineage>
</organism>
<dbReference type="AlphaFoldDB" id="A0A6J7DN54"/>
<gene>
    <name evidence="1" type="ORF">UFOPK3342_00846</name>
</gene>
<name>A0A6J7DN54_9ZZZZ</name>
<protein>
    <submittedName>
        <fullName evidence="1">Unannotated protein</fullName>
    </submittedName>
</protein>
<reference evidence="1" key="1">
    <citation type="submission" date="2020-05" db="EMBL/GenBank/DDBJ databases">
        <authorList>
            <person name="Chiriac C."/>
            <person name="Salcher M."/>
            <person name="Ghai R."/>
            <person name="Kavagutti S V."/>
        </authorList>
    </citation>
    <scope>NUCLEOTIDE SEQUENCE</scope>
</reference>
<dbReference type="Pfam" id="PF20060">
    <property type="entry name" value="DUF6459"/>
    <property type="match status" value="1"/>
</dbReference>
<proteinExistence type="predicted"/>